<comment type="caution">
    <text evidence="1">The sequence shown here is derived from an EMBL/GenBank/DDBJ whole genome shotgun (WGS) entry which is preliminary data.</text>
</comment>
<accession>A0A8B5XVK4</accession>
<name>A0A8B5XVK4_9BACI</name>
<evidence type="ECO:0000313" key="1">
    <source>
        <dbReference type="EMBL" id="TVX78665.1"/>
    </source>
</evidence>
<organism evidence="1 2">
    <name type="scientific">Peribacillus simplex</name>
    <dbReference type="NCBI Taxonomy" id="1478"/>
    <lineage>
        <taxon>Bacteria</taxon>
        <taxon>Bacillati</taxon>
        <taxon>Bacillota</taxon>
        <taxon>Bacilli</taxon>
        <taxon>Bacillales</taxon>
        <taxon>Bacillaceae</taxon>
        <taxon>Peribacillus</taxon>
    </lineage>
</organism>
<evidence type="ECO:0000313" key="2">
    <source>
        <dbReference type="Proteomes" id="UP000317770"/>
    </source>
</evidence>
<reference evidence="1 2" key="1">
    <citation type="submission" date="2019-07" db="EMBL/GenBank/DDBJ databases">
        <title>Genome assembly of Bacillus simplex strain GGC-P6A.</title>
        <authorList>
            <person name="Jennings M.E."/>
            <person name="Barton H.A."/>
        </authorList>
    </citation>
    <scope>NUCLEOTIDE SEQUENCE [LARGE SCALE GENOMIC DNA]</scope>
    <source>
        <strain evidence="1 2">GGC-P6A</strain>
    </source>
</reference>
<gene>
    <name evidence="1" type="ORF">FQP34_19225</name>
</gene>
<dbReference type="Proteomes" id="UP000317770">
    <property type="component" value="Unassembled WGS sequence"/>
</dbReference>
<dbReference type="AlphaFoldDB" id="A0A8B5XVK4"/>
<proteinExistence type="predicted"/>
<dbReference type="RefSeq" id="WP_144479754.1">
    <property type="nucleotide sequence ID" value="NZ_CAKKMK010000105.1"/>
</dbReference>
<dbReference type="EMBL" id="VNKI01000009">
    <property type="protein sequence ID" value="TVX78665.1"/>
    <property type="molecule type" value="Genomic_DNA"/>
</dbReference>
<protein>
    <submittedName>
        <fullName evidence="1">Uncharacterized protein</fullName>
    </submittedName>
</protein>
<sequence length="96" mass="11035">MAWQFKMCRPVYKKFGYKWGTISETVNEGMNQIVFLKEGKVVCYLYGYPENNGYGIFFESENYKDAGYMISSINRCFLIKGCFGSLFLVALTGEIS</sequence>